<proteinExistence type="predicted"/>
<name>A0ACC2LKC1_PERAE</name>
<protein>
    <submittedName>
        <fullName evidence="1">Uncharacterized protein</fullName>
    </submittedName>
</protein>
<comment type="caution">
    <text evidence="1">The sequence shown here is derived from an EMBL/GenBank/DDBJ whole genome shotgun (WGS) entry which is preliminary data.</text>
</comment>
<gene>
    <name evidence="1" type="ORF">MRB53_026949</name>
</gene>
<dbReference type="EMBL" id="CM056816">
    <property type="protein sequence ID" value="KAJ8633613.1"/>
    <property type="molecule type" value="Genomic_DNA"/>
</dbReference>
<reference evidence="1 2" key="1">
    <citation type="journal article" date="2022" name="Hortic Res">
        <title>A haplotype resolved chromosomal level avocado genome allows analysis of novel avocado genes.</title>
        <authorList>
            <person name="Nath O."/>
            <person name="Fletcher S.J."/>
            <person name="Hayward A."/>
            <person name="Shaw L.M."/>
            <person name="Masouleh A.K."/>
            <person name="Furtado A."/>
            <person name="Henry R.J."/>
            <person name="Mitter N."/>
        </authorList>
    </citation>
    <scope>NUCLEOTIDE SEQUENCE [LARGE SCALE GENOMIC DNA]</scope>
    <source>
        <strain evidence="2">cv. Hass</strain>
    </source>
</reference>
<dbReference type="Proteomes" id="UP001234297">
    <property type="component" value="Chromosome 8"/>
</dbReference>
<accession>A0ACC2LKC1</accession>
<sequence length="71" mass="7544">MCSVLRGWCSEQGDGGIERDGDRGFSALIGDGEDGGRERGWVREMRDGGEMGACSGLDETEMAPGGLRCVF</sequence>
<organism evidence="1 2">
    <name type="scientific">Persea americana</name>
    <name type="common">Avocado</name>
    <dbReference type="NCBI Taxonomy" id="3435"/>
    <lineage>
        <taxon>Eukaryota</taxon>
        <taxon>Viridiplantae</taxon>
        <taxon>Streptophyta</taxon>
        <taxon>Embryophyta</taxon>
        <taxon>Tracheophyta</taxon>
        <taxon>Spermatophyta</taxon>
        <taxon>Magnoliopsida</taxon>
        <taxon>Magnoliidae</taxon>
        <taxon>Laurales</taxon>
        <taxon>Lauraceae</taxon>
        <taxon>Persea</taxon>
    </lineage>
</organism>
<evidence type="ECO:0000313" key="1">
    <source>
        <dbReference type="EMBL" id="KAJ8633613.1"/>
    </source>
</evidence>
<keyword evidence="2" id="KW-1185">Reference proteome</keyword>
<evidence type="ECO:0000313" key="2">
    <source>
        <dbReference type="Proteomes" id="UP001234297"/>
    </source>
</evidence>